<dbReference type="Proteomes" id="UP000724874">
    <property type="component" value="Unassembled WGS sequence"/>
</dbReference>
<protein>
    <submittedName>
        <fullName evidence="1">Uncharacterized protein</fullName>
    </submittedName>
</protein>
<dbReference type="EMBL" id="JADNYJ010000133">
    <property type="protein sequence ID" value="KAF8881302.1"/>
    <property type="molecule type" value="Genomic_DNA"/>
</dbReference>
<dbReference type="AlphaFoldDB" id="A0A9P5TIT1"/>
<organism evidence="1 2">
    <name type="scientific">Gymnopilus junonius</name>
    <name type="common">Spectacular rustgill mushroom</name>
    <name type="synonym">Gymnopilus spectabilis subsp. junonius</name>
    <dbReference type="NCBI Taxonomy" id="109634"/>
    <lineage>
        <taxon>Eukaryota</taxon>
        <taxon>Fungi</taxon>
        <taxon>Dikarya</taxon>
        <taxon>Basidiomycota</taxon>
        <taxon>Agaricomycotina</taxon>
        <taxon>Agaricomycetes</taxon>
        <taxon>Agaricomycetidae</taxon>
        <taxon>Agaricales</taxon>
        <taxon>Agaricineae</taxon>
        <taxon>Hymenogastraceae</taxon>
        <taxon>Gymnopilus</taxon>
    </lineage>
</organism>
<evidence type="ECO:0000313" key="2">
    <source>
        <dbReference type="Proteomes" id="UP000724874"/>
    </source>
</evidence>
<proteinExistence type="predicted"/>
<name>A0A9P5TIT1_GYMJU</name>
<reference evidence="1" key="1">
    <citation type="submission" date="2020-11" db="EMBL/GenBank/DDBJ databases">
        <authorList>
            <consortium name="DOE Joint Genome Institute"/>
            <person name="Ahrendt S."/>
            <person name="Riley R."/>
            <person name="Andreopoulos W."/>
            <person name="LaButti K."/>
            <person name="Pangilinan J."/>
            <person name="Ruiz-duenas F.J."/>
            <person name="Barrasa J.M."/>
            <person name="Sanchez-Garcia M."/>
            <person name="Camarero S."/>
            <person name="Miyauchi S."/>
            <person name="Serrano A."/>
            <person name="Linde D."/>
            <person name="Babiker R."/>
            <person name="Drula E."/>
            <person name="Ayuso-Fernandez I."/>
            <person name="Pacheco R."/>
            <person name="Padilla G."/>
            <person name="Ferreira P."/>
            <person name="Barriuso J."/>
            <person name="Kellner H."/>
            <person name="Castanera R."/>
            <person name="Alfaro M."/>
            <person name="Ramirez L."/>
            <person name="Pisabarro A.G."/>
            <person name="Kuo A."/>
            <person name="Tritt A."/>
            <person name="Lipzen A."/>
            <person name="He G."/>
            <person name="Yan M."/>
            <person name="Ng V."/>
            <person name="Cullen D."/>
            <person name="Martin F."/>
            <person name="Rosso M.-N."/>
            <person name="Henrissat B."/>
            <person name="Hibbett D."/>
            <person name="Martinez A.T."/>
            <person name="Grigoriev I.V."/>
        </authorList>
    </citation>
    <scope>NUCLEOTIDE SEQUENCE</scope>
    <source>
        <strain evidence="1">AH 44721</strain>
    </source>
</reference>
<keyword evidence="2" id="KW-1185">Reference proteome</keyword>
<gene>
    <name evidence="1" type="ORF">CPB84DRAFT_1791966</name>
</gene>
<evidence type="ECO:0000313" key="1">
    <source>
        <dbReference type="EMBL" id="KAF8881302.1"/>
    </source>
</evidence>
<accession>A0A9P5TIT1</accession>
<comment type="caution">
    <text evidence="1">The sequence shown here is derived from an EMBL/GenBank/DDBJ whole genome shotgun (WGS) entry which is preliminary data.</text>
</comment>
<sequence length="102" mass="10989">MASSMALPSFLSFSSTLSLNDSSYPPLVFTVNTTILIPQPLTNVNSVSPHLKFMDMTCHVGCLILDNVVYFISKVRLATKKVATACFPPLVIGNQNHGCLSA</sequence>